<dbReference type="EMBL" id="LNQE01001916">
    <property type="protein sequence ID" value="KUG02587.1"/>
    <property type="molecule type" value="Genomic_DNA"/>
</dbReference>
<organism evidence="1">
    <name type="scientific">hydrocarbon metagenome</name>
    <dbReference type="NCBI Taxonomy" id="938273"/>
    <lineage>
        <taxon>unclassified sequences</taxon>
        <taxon>metagenomes</taxon>
        <taxon>ecological metagenomes</taxon>
    </lineage>
</organism>
<name>A0A0W8E1V2_9ZZZZ</name>
<dbReference type="GO" id="GO:0006281">
    <property type="term" value="P:DNA repair"/>
    <property type="evidence" value="ECO:0007669"/>
    <property type="project" value="InterPro"/>
</dbReference>
<sequence length="121" mass="13806">MRLVIPGRLPGLNDMIDAARTSLYKSAELKQTYTDLVAWYAKSARLPHVVQADFIITWYEKDKRRDKDNVMAGQKLLFDGLVKAGILKNDGWAQVGDITHRVRVDRNNPRIEVEIIQVKAS</sequence>
<protein>
    <submittedName>
        <fullName evidence="1">Prophage lp2 protein 24</fullName>
    </submittedName>
</protein>
<reference evidence="1" key="1">
    <citation type="journal article" date="2015" name="Proc. Natl. Acad. Sci. U.S.A.">
        <title>Networks of energetic and metabolic interactions define dynamics in microbial communities.</title>
        <authorList>
            <person name="Embree M."/>
            <person name="Liu J.K."/>
            <person name="Al-Bassam M.M."/>
            <person name="Zengler K."/>
        </authorList>
    </citation>
    <scope>NUCLEOTIDE SEQUENCE</scope>
</reference>
<accession>A0A0W8E1V2</accession>
<dbReference type="GO" id="GO:0000287">
    <property type="term" value="F:magnesium ion binding"/>
    <property type="evidence" value="ECO:0007669"/>
    <property type="project" value="InterPro"/>
</dbReference>
<evidence type="ECO:0000313" key="1">
    <source>
        <dbReference type="EMBL" id="KUG02587.1"/>
    </source>
</evidence>
<dbReference type="AlphaFoldDB" id="A0A0W8E1V2"/>
<proteinExistence type="predicted"/>
<dbReference type="InterPro" id="IPR036614">
    <property type="entry name" value="RusA-like_sf"/>
</dbReference>
<dbReference type="Gene3D" id="3.30.1330.70">
    <property type="entry name" value="Holliday junction resolvase RusA"/>
    <property type="match status" value="1"/>
</dbReference>
<gene>
    <name evidence="1" type="ORF">ASZ90_019955</name>
</gene>
<dbReference type="SUPFAM" id="SSF103084">
    <property type="entry name" value="Holliday junction resolvase RusA"/>
    <property type="match status" value="1"/>
</dbReference>
<comment type="caution">
    <text evidence="1">The sequence shown here is derived from an EMBL/GenBank/DDBJ whole genome shotgun (WGS) entry which is preliminary data.</text>
</comment>
<dbReference type="InterPro" id="IPR008822">
    <property type="entry name" value="Endonuclease_RusA-like"/>
</dbReference>
<dbReference type="Pfam" id="PF05866">
    <property type="entry name" value="RusA"/>
    <property type="match status" value="1"/>
</dbReference>
<dbReference type="GO" id="GO:0006310">
    <property type="term" value="P:DNA recombination"/>
    <property type="evidence" value="ECO:0007669"/>
    <property type="project" value="InterPro"/>
</dbReference>